<dbReference type="EMBL" id="JARXRO010000018">
    <property type="protein sequence ID" value="MDH5834449.1"/>
    <property type="molecule type" value="Genomic_DNA"/>
</dbReference>
<evidence type="ECO:0000313" key="4">
    <source>
        <dbReference type="EMBL" id="MDH5834449.1"/>
    </source>
</evidence>
<dbReference type="Gene3D" id="3.40.710.10">
    <property type="entry name" value="DD-peptidase/beta-lactamase superfamily"/>
    <property type="match status" value="1"/>
</dbReference>
<accession>A0ABT6JV33</accession>
<gene>
    <name evidence="4" type="ORF">QFW81_11015</name>
</gene>
<keyword evidence="1" id="KW-0732">Signal</keyword>
<feature type="signal peptide" evidence="1">
    <location>
        <begin position="1"/>
        <end position="24"/>
    </location>
</feature>
<feature type="chain" id="PRO_5045250631" evidence="1">
    <location>
        <begin position="25"/>
        <end position="531"/>
    </location>
</feature>
<dbReference type="RefSeq" id="WP_280578829.1">
    <property type="nucleotide sequence ID" value="NZ_JARXRO010000018.1"/>
</dbReference>
<dbReference type="InterPro" id="IPR012338">
    <property type="entry name" value="Beta-lactam/transpept-like"/>
</dbReference>
<organism evidence="4 5">
    <name type="scientific">Luteimonas kalidii</name>
    <dbReference type="NCBI Taxonomy" id="3042025"/>
    <lineage>
        <taxon>Bacteria</taxon>
        <taxon>Pseudomonadati</taxon>
        <taxon>Pseudomonadota</taxon>
        <taxon>Gammaproteobacteria</taxon>
        <taxon>Lysobacterales</taxon>
        <taxon>Lysobacteraceae</taxon>
        <taxon>Luteimonas</taxon>
    </lineage>
</organism>
<proteinExistence type="predicted"/>
<dbReference type="Proteomes" id="UP001156873">
    <property type="component" value="Unassembled WGS sequence"/>
</dbReference>
<dbReference type="InterPro" id="IPR001466">
    <property type="entry name" value="Beta-lactam-related"/>
</dbReference>
<protein>
    <submittedName>
        <fullName evidence="4">Serine hydrolase</fullName>
    </submittedName>
</protein>
<feature type="domain" description="Beta-lactamase-related" evidence="2">
    <location>
        <begin position="30"/>
        <end position="371"/>
    </location>
</feature>
<dbReference type="PANTHER" id="PTHR46825">
    <property type="entry name" value="D-ALANYL-D-ALANINE-CARBOXYPEPTIDASE/ENDOPEPTIDASE AMPH"/>
    <property type="match status" value="1"/>
</dbReference>
<evidence type="ECO:0000259" key="3">
    <source>
        <dbReference type="Pfam" id="PF11954"/>
    </source>
</evidence>
<dbReference type="Pfam" id="PF11954">
    <property type="entry name" value="DUF3471"/>
    <property type="match status" value="1"/>
</dbReference>
<feature type="domain" description="Peptidase S12 Pab87-related C-terminal" evidence="3">
    <location>
        <begin position="421"/>
        <end position="524"/>
    </location>
</feature>
<dbReference type="GO" id="GO:0016787">
    <property type="term" value="F:hydrolase activity"/>
    <property type="evidence" value="ECO:0007669"/>
    <property type="project" value="UniProtKB-KW"/>
</dbReference>
<sequence>MRIHVLATCLLALTLANLAVSASAAPPDGFDARVEAAMRGRDVPGMAIAIVEDGRIVHARGYGVRRLGGSERVDADTIFPTGSTGKAVTAAALAILVDDGKLGWDDRVIDHLPEFRMHDAWVTREMTVRDLLVHRSGLGLGAGDLLFIPRTSRSRADIVRALRHIEPATSFRSGYAYDNILYIVAGELVAAVSGQSWESFVEQRIFAPLDMETATSHEDDRFANPNRAQPHARLHPQLRGLGEQQVLPEREGLGQVGAPAGGLSWSANDFAHWLQVQLALGARPDGEERLWSEATAREMWTPQVPVPVRRYPAPIDALTPQFSSYALGWNVQDYRGVRTVQHGGAVFGVLAFVVLVPERNLGIALQINAEDVDVIRGLGQELLDHYLGFEHKDWVAAFGEWNQARLQGGLAALESAGDAKRNASSRPSLPPAGYAGRYADAWYGPMTIAARGRDLRIDFTRTPGMTGTLTHWQYDTFRADWDDASIEPAFVTFALDADGGVARITMKAVSPLADFSYDYHDLLFVPQAGAE</sequence>
<evidence type="ECO:0000259" key="2">
    <source>
        <dbReference type="Pfam" id="PF00144"/>
    </source>
</evidence>
<dbReference type="SUPFAM" id="SSF56601">
    <property type="entry name" value="beta-lactamase/transpeptidase-like"/>
    <property type="match status" value="1"/>
</dbReference>
<name>A0ABT6JV33_9GAMM</name>
<evidence type="ECO:0000313" key="5">
    <source>
        <dbReference type="Proteomes" id="UP001156873"/>
    </source>
</evidence>
<dbReference type="Pfam" id="PF00144">
    <property type="entry name" value="Beta-lactamase"/>
    <property type="match status" value="1"/>
</dbReference>
<evidence type="ECO:0000256" key="1">
    <source>
        <dbReference type="SAM" id="SignalP"/>
    </source>
</evidence>
<keyword evidence="5" id="KW-1185">Reference proteome</keyword>
<keyword evidence="4" id="KW-0378">Hydrolase</keyword>
<comment type="caution">
    <text evidence="4">The sequence shown here is derived from an EMBL/GenBank/DDBJ whole genome shotgun (WGS) entry which is preliminary data.</text>
</comment>
<reference evidence="4 5" key="1">
    <citation type="submission" date="2023-04" db="EMBL/GenBank/DDBJ databases">
        <title>Luteimonas sp. M1R5S59.</title>
        <authorList>
            <person name="Sun J.-Q."/>
        </authorList>
    </citation>
    <scope>NUCLEOTIDE SEQUENCE [LARGE SCALE GENOMIC DNA]</scope>
    <source>
        <strain evidence="4 5">M1R5S59</strain>
    </source>
</reference>
<dbReference type="Gene3D" id="2.40.128.600">
    <property type="match status" value="1"/>
</dbReference>
<dbReference type="InterPro" id="IPR050491">
    <property type="entry name" value="AmpC-like"/>
</dbReference>
<dbReference type="InterPro" id="IPR021860">
    <property type="entry name" value="Peptidase_S12_Pab87-rel_C"/>
</dbReference>
<dbReference type="PANTHER" id="PTHR46825:SF15">
    <property type="entry name" value="BETA-LACTAMASE-RELATED DOMAIN-CONTAINING PROTEIN"/>
    <property type="match status" value="1"/>
</dbReference>